<dbReference type="Proteomes" id="UP000543379">
    <property type="component" value="Unassembled WGS sequence"/>
</dbReference>
<comment type="caution">
    <text evidence="3">The sequence shown here is derived from an EMBL/GenBank/DDBJ whole genome shotgun (WGS) entry which is preliminary data.</text>
</comment>
<dbReference type="RefSeq" id="WP_185352422.1">
    <property type="nucleotide sequence ID" value="NZ_JAARMW010000004.1"/>
</dbReference>
<proteinExistence type="predicted"/>
<reference evidence="4 5" key="1">
    <citation type="submission" date="2020-03" db="EMBL/GenBank/DDBJ databases">
        <title>Soil Listeria distribution.</title>
        <authorList>
            <person name="Liao J."/>
            <person name="Wiedmann M."/>
        </authorList>
    </citation>
    <scope>NUCLEOTIDE SEQUENCE [LARGE SCALE GENOMIC DNA]</scope>
    <source>
        <strain evidence="2 5">FSL L7-1816</strain>
        <strain evidence="3 4">FSL L7-1833</strain>
    </source>
</reference>
<keyword evidence="1" id="KW-0802">TPR repeat</keyword>
<dbReference type="Gene3D" id="1.25.40.10">
    <property type="entry name" value="Tetratricopeptide repeat domain"/>
    <property type="match status" value="1"/>
</dbReference>
<dbReference type="PROSITE" id="PS50005">
    <property type="entry name" value="TPR"/>
    <property type="match status" value="1"/>
</dbReference>
<dbReference type="InterPro" id="IPR019734">
    <property type="entry name" value="TPR_rpt"/>
</dbReference>
<evidence type="ECO:0000313" key="2">
    <source>
        <dbReference type="EMBL" id="MBC1316493.1"/>
    </source>
</evidence>
<dbReference type="Proteomes" id="UP000532866">
    <property type="component" value="Unassembled WGS sequence"/>
</dbReference>
<accession>A0A7X0TME1</accession>
<dbReference type="SUPFAM" id="SSF48452">
    <property type="entry name" value="TPR-like"/>
    <property type="match status" value="1"/>
</dbReference>
<dbReference type="InterPro" id="IPR011990">
    <property type="entry name" value="TPR-like_helical_dom_sf"/>
</dbReference>
<dbReference type="AlphaFoldDB" id="A0A7X0TME1"/>
<evidence type="ECO:0000256" key="1">
    <source>
        <dbReference type="PROSITE-ProRule" id="PRU00339"/>
    </source>
</evidence>
<dbReference type="InterPro" id="IPR046880">
    <property type="entry name" value="TPR-S"/>
</dbReference>
<evidence type="ECO:0000313" key="3">
    <source>
        <dbReference type="EMBL" id="MBC1331817.1"/>
    </source>
</evidence>
<dbReference type="Pfam" id="PF20308">
    <property type="entry name" value="TPR-S"/>
    <property type="match status" value="1"/>
</dbReference>
<dbReference type="EMBL" id="JAAROL010000002">
    <property type="protein sequence ID" value="MBC1331817.1"/>
    <property type="molecule type" value="Genomic_DNA"/>
</dbReference>
<feature type="repeat" description="TPR" evidence="1">
    <location>
        <begin position="188"/>
        <end position="221"/>
    </location>
</feature>
<sequence length="413" mass="48262">MTKNNVCFVIMGYGKKQDYRTGKLVDMDFVYQELIKPAIIDAGLNCIRADEIKHSTLIDIPMYEYLMHADLVIADMSTTNFNAIYELGMRHALRPQSTILISNKDFAEVAPFDVNHISIFNYGDINVNTSGTKIEQMRLKMKELIKNVTVDNRVDSPLYSLVGSSILPPEIKNINLAEKGIQHKDDSLRTLIDKGNERLANEDYSLAEEFFSRAMEIEKDEYLIKRRVLAIYKNKHKNERGRYFEAIQMLNEYFEMSATTDSELLGLAGSIYKRIHELTKDERYLKKAIDVCLKGFVVNKDYYNGINLAFLYSLLAKQKEEQVYESFAEYYRKRVEIICNKLIDTENFDQREDCYWIYATLSEVYYCQKKHVSYEKARRASLLFEPTKMQLEATNEQLYKIKELLNIEMEVLN</sequence>
<gene>
    <name evidence="3" type="ORF">HB759_07690</name>
    <name evidence="2" type="ORF">HB811_06895</name>
</gene>
<protein>
    <submittedName>
        <fullName evidence="3">DUF4071 domain-containing protein</fullName>
    </submittedName>
</protein>
<evidence type="ECO:0000313" key="4">
    <source>
        <dbReference type="Proteomes" id="UP000532866"/>
    </source>
</evidence>
<name>A0A7X0TME1_9LIST</name>
<organism evidence="3 4">
    <name type="scientific">Listeria booriae</name>
    <dbReference type="NCBI Taxonomy" id="1552123"/>
    <lineage>
        <taxon>Bacteria</taxon>
        <taxon>Bacillati</taxon>
        <taxon>Bacillota</taxon>
        <taxon>Bacilli</taxon>
        <taxon>Bacillales</taxon>
        <taxon>Listeriaceae</taxon>
        <taxon>Listeria</taxon>
    </lineage>
</organism>
<evidence type="ECO:0000313" key="5">
    <source>
        <dbReference type="Proteomes" id="UP000543379"/>
    </source>
</evidence>
<dbReference type="EMBL" id="JAAROV010000002">
    <property type="protein sequence ID" value="MBC1316493.1"/>
    <property type="molecule type" value="Genomic_DNA"/>
</dbReference>